<organism evidence="2 3">
    <name type="scientific">Pleurotus ostreatus</name>
    <name type="common">Oyster mushroom</name>
    <name type="synonym">White-rot fungus</name>
    <dbReference type="NCBI Taxonomy" id="5322"/>
    <lineage>
        <taxon>Eukaryota</taxon>
        <taxon>Fungi</taxon>
        <taxon>Dikarya</taxon>
        <taxon>Basidiomycota</taxon>
        <taxon>Agaricomycotina</taxon>
        <taxon>Agaricomycetes</taxon>
        <taxon>Agaricomycetidae</taxon>
        <taxon>Agaricales</taxon>
        <taxon>Pleurotineae</taxon>
        <taxon>Pleurotaceae</taxon>
        <taxon>Pleurotus</taxon>
    </lineage>
</organism>
<gene>
    <name evidence="2" type="ORF">PC9H_005722</name>
</gene>
<keyword evidence="3" id="KW-1185">Reference proteome</keyword>
<dbReference type="EMBL" id="JACETU010000003">
    <property type="protein sequence ID" value="KAF7433757.1"/>
    <property type="molecule type" value="Genomic_DNA"/>
</dbReference>
<feature type="compositionally biased region" description="Basic and acidic residues" evidence="1">
    <location>
        <begin position="57"/>
        <end position="68"/>
    </location>
</feature>
<reference evidence="2" key="1">
    <citation type="submission" date="2019-07" db="EMBL/GenBank/DDBJ databases">
        <authorList>
            <person name="Palmer J.M."/>
        </authorList>
    </citation>
    <scope>NUCLEOTIDE SEQUENCE</scope>
    <source>
        <strain evidence="2">PC9</strain>
    </source>
</reference>
<evidence type="ECO:0000313" key="2">
    <source>
        <dbReference type="EMBL" id="KAF7433757.1"/>
    </source>
</evidence>
<evidence type="ECO:0000256" key="1">
    <source>
        <dbReference type="SAM" id="MobiDB-lite"/>
    </source>
</evidence>
<dbReference type="AlphaFoldDB" id="A0A8H7A4F2"/>
<name>A0A8H7A4F2_PLEOS</name>
<sequence length="139" mass="15148">MRSNCVHRSRRIEARDFKMRSIAQSVPGVKVRKLENVDDLAVSNANTSLVPVRASSHGRDVPGGRDDYGGNGGESSNGSHVLTAEPEEFELAEQLPDRIEVSTVTVDVVGKERKRARAPSGEMQYVAACHSRDDQSEDG</sequence>
<feature type="compositionally biased region" description="Basic and acidic residues" evidence="1">
    <location>
        <begin position="130"/>
        <end position="139"/>
    </location>
</feature>
<accession>A0A8H7A4F2</accession>
<comment type="caution">
    <text evidence="2">The sequence shown here is derived from an EMBL/GenBank/DDBJ whole genome shotgun (WGS) entry which is preliminary data.</text>
</comment>
<evidence type="ECO:0000313" key="3">
    <source>
        <dbReference type="Proteomes" id="UP000623687"/>
    </source>
</evidence>
<dbReference type="VEuPathDB" id="FungiDB:PC9H_005722"/>
<dbReference type="OrthoDB" id="3091635at2759"/>
<feature type="region of interest" description="Disordered" evidence="1">
    <location>
        <begin position="51"/>
        <end position="85"/>
    </location>
</feature>
<dbReference type="RefSeq" id="XP_036633784.1">
    <property type="nucleotide sequence ID" value="XM_036775282.1"/>
</dbReference>
<dbReference type="GeneID" id="59375540"/>
<protein>
    <submittedName>
        <fullName evidence="2">Uncharacterized protein</fullName>
    </submittedName>
</protein>
<dbReference type="Proteomes" id="UP000623687">
    <property type="component" value="Unassembled WGS sequence"/>
</dbReference>
<proteinExistence type="predicted"/>
<feature type="region of interest" description="Disordered" evidence="1">
    <location>
        <begin position="113"/>
        <end position="139"/>
    </location>
</feature>